<gene>
    <name evidence="5" type="ordered locus">Suden_0984</name>
</gene>
<evidence type="ECO:0000259" key="3">
    <source>
        <dbReference type="PROSITE" id="PS50883"/>
    </source>
</evidence>
<keyword evidence="1" id="KW-0597">Phosphoprotein</keyword>
<dbReference type="PROSITE" id="PS50110">
    <property type="entry name" value="RESPONSE_REGULATORY"/>
    <property type="match status" value="1"/>
</dbReference>
<dbReference type="GO" id="GO:0000160">
    <property type="term" value="P:phosphorelay signal transduction system"/>
    <property type="evidence" value="ECO:0007669"/>
    <property type="project" value="InterPro"/>
</dbReference>
<dbReference type="CDD" id="cd00156">
    <property type="entry name" value="REC"/>
    <property type="match status" value="1"/>
</dbReference>
<dbReference type="Pfam" id="PF00990">
    <property type="entry name" value="GGDEF"/>
    <property type="match status" value="1"/>
</dbReference>
<dbReference type="SMART" id="SM00448">
    <property type="entry name" value="REC"/>
    <property type="match status" value="1"/>
</dbReference>
<dbReference type="InterPro" id="IPR035919">
    <property type="entry name" value="EAL_sf"/>
</dbReference>
<feature type="domain" description="Response regulatory" evidence="2">
    <location>
        <begin position="17"/>
        <end position="131"/>
    </location>
</feature>
<sequence>MDLNLIKQIRLFGSSITVLYVEDEESIRKQVRKTLLNLFDSVDVAIDGVDALRMHKEKHYDLIITDLKMPNMDGVELCKKLVEINKDQYIVLISAHKESDEVLKLLNIGVSGFLLKPIDMPIMLEKLHSVVKNIYANKMMKYHYEQIEKDILQNTASSQEELENRDSLTSLYNQKYLLKIINNDVMKWAILININDFKLINDYYSYAHGNHLLFQIAELLREEAKEHGYGLFRLSNDEFILLRDEAPSSCEEIKEEAIQISRTLDKRRYTLIGVDNISVGVTMGIANSEHHLLENLHRSLIHAKRYGLRYALHRDVPDDRDSVKNIIEVKELLKNSIEKDLIIPVYQPIVMKDKKFKYEVLMRIRNSLEGGELLSPALFLEIAKNHSYYNEISQMVIFKAIDKMLADKDVVFSINFSYADMKNKQLLQKLEDSIVKNALGDRLVFEIVESDQLDNIAIVQGFIARFKEFGVQIAIDDFGSGYSNFAHIFLLKPDFIKIDASLIKEMLNNSDMHIFVETIITFAHKLGVEVVAEHVSSKELYDALFELGIDAMQGYYLGYPSEII</sequence>
<dbReference type="GO" id="GO:0071111">
    <property type="term" value="F:cyclic-guanylate-specific phosphodiesterase activity"/>
    <property type="evidence" value="ECO:0007669"/>
    <property type="project" value="InterPro"/>
</dbReference>
<dbReference type="PANTHER" id="PTHR33121">
    <property type="entry name" value="CYCLIC DI-GMP PHOSPHODIESTERASE PDEF"/>
    <property type="match status" value="1"/>
</dbReference>
<dbReference type="InterPro" id="IPR050706">
    <property type="entry name" value="Cyclic-di-GMP_PDE-like"/>
</dbReference>
<evidence type="ECO:0000256" key="1">
    <source>
        <dbReference type="PROSITE-ProRule" id="PRU00169"/>
    </source>
</evidence>
<evidence type="ECO:0000313" key="6">
    <source>
        <dbReference type="Proteomes" id="UP000002714"/>
    </source>
</evidence>
<dbReference type="PROSITE" id="PS50887">
    <property type="entry name" value="GGDEF"/>
    <property type="match status" value="1"/>
</dbReference>
<dbReference type="SUPFAM" id="SSF141868">
    <property type="entry name" value="EAL domain-like"/>
    <property type="match status" value="1"/>
</dbReference>
<keyword evidence="6" id="KW-1185">Reference proteome</keyword>
<dbReference type="PROSITE" id="PS50883">
    <property type="entry name" value="EAL"/>
    <property type="match status" value="1"/>
</dbReference>
<reference evidence="5 6" key="1">
    <citation type="journal article" date="2008" name="Appl. Environ. Microbiol.">
        <title>Genome of the epsilonproteobacterial chemolithoautotroph Sulfurimonas denitrificans.</title>
        <authorList>
            <person name="Sievert S.M."/>
            <person name="Scott K.M."/>
            <person name="Klotz M.G."/>
            <person name="Chain P.S.G."/>
            <person name="Hauser L.J."/>
            <person name="Hemp J."/>
            <person name="Huegler M."/>
            <person name="Land M."/>
            <person name="Lapidus A."/>
            <person name="Larimer F.W."/>
            <person name="Lucas S."/>
            <person name="Malfatti S.A."/>
            <person name="Meyer F."/>
            <person name="Paulsen I.T."/>
            <person name="Ren Q."/>
            <person name="Simon J."/>
            <person name="Bailey K."/>
            <person name="Diaz E."/>
            <person name="Fitzpatrick K.A."/>
            <person name="Glover B."/>
            <person name="Gwatney N."/>
            <person name="Korajkic A."/>
            <person name="Long A."/>
            <person name="Mobberley J.M."/>
            <person name="Pantry S.N."/>
            <person name="Pazder G."/>
            <person name="Peterson S."/>
            <person name="Quintanilla J.D."/>
            <person name="Sprinkle R."/>
            <person name="Stephens J."/>
            <person name="Thomas P."/>
            <person name="Vaughn R."/>
            <person name="Weber M.J."/>
            <person name="Wooten L.L."/>
        </authorList>
    </citation>
    <scope>NUCLEOTIDE SEQUENCE [LARGE SCALE GENOMIC DNA]</scope>
    <source>
        <strain evidence="6">ATCC 33889 / DSM 1251</strain>
    </source>
</reference>
<dbReference type="eggNOG" id="COG5001">
    <property type="taxonomic scope" value="Bacteria"/>
</dbReference>
<dbReference type="EMBL" id="CP000153">
    <property type="protein sequence ID" value="ABB44262.1"/>
    <property type="molecule type" value="Genomic_DNA"/>
</dbReference>
<dbReference type="STRING" id="326298.Suden_0984"/>
<dbReference type="InterPro" id="IPR001633">
    <property type="entry name" value="EAL_dom"/>
</dbReference>
<dbReference type="InterPro" id="IPR000160">
    <property type="entry name" value="GGDEF_dom"/>
</dbReference>
<dbReference type="NCBIfam" id="TIGR00254">
    <property type="entry name" value="GGDEF"/>
    <property type="match status" value="1"/>
</dbReference>
<evidence type="ECO:0000259" key="2">
    <source>
        <dbReference type="PROSITE" id="PS50110"/>
    </source>
</evidence>
<name>Q30RW9_SULDN</name>
<dbReference type="CDD" id="cd01948">
    <property type="entry name" value="EAL"/>
    <property type="match status" value="1"/>
</dbReference>
<dbReference type="InterPro" id="IPR029787">
    <property type="entry name" value="Nucleotide_cyclase"/>
</dbReference>
<dbReference type="SMART" id="SM00267">
    <property type="entry name" value="GGDEF"/>
    <property type="match status" value="1"/>
</dbReference>
<evidence type="ECO:0000313" key="5">
    <source>
        <dbReference type="EMBL" id="ABB44262.1"/>
    </source>
</evidence>
<dbReference type="Gene3D" id="3.20.20.450">
    <property type="entry name" value="EAL domain"/>
    <property type="match status" value="1"/>
</dbReference>
<dbReference type="Gene3D" id="3.30.70.270">
    <property type="match status" value="1"/>
</dbReference>
<feature type="modified residue" description="4-aspartylphosphate" evidence="1">
    <location>
        <position position="66"/>
    </location>
</feature>
<organism evidence="5 6">
    <name type="scientific">Sulfurimonas denitrificans (strain ATCC 33889 / DSM 1251)</name>
    <name type="common">Thiomicrospira denitrificans (strain ATCC 33889 / DSM 1251)</name>
    <dbReference type="NCBI Taxonomy" id="326298"/>
    <lineage>
        <taxon>Bacteria</taxon>
        <taxon>Pseudomonadati</taxon>
        <taxon>Campylobacterota</taxon>
        <taxon>Epsilonproteobacteria</taxon>
        <taxon>Campylobacterales</taxon>
        <taxon>Sulfurimonadaceae</taxon>
        <taxon>Sulfurimonas</taxon>
    </lineage>
</organism>
<feature type="domain" description="GGDEF" evidence="4">
    <location>
        <begin position="185"/>
        <end position="316"/>
    </location>
</feature>
<dbReference type="OrthoDB" id="9790732at2"/>
<dbReference type="Pfam" id="PF00072">
    <property type="entry name" value="Response_reg"/>
    <property type="match status" value="1"/>
</dbReference>
<dbReference type="SUPFAM" id="SSF55073">
    <property type="entry name" value="Nucleotide cyclase"/>
    <property type="match status" value="1"/>
</dbReference>
<protein>
    <submittedName>
        <fullName evidence="5">Response regulator receiver modulated diguanylate cyclase/phosphodiesterase</fullName>
    </submittedName>
</protein>
<dbReference type="HOGENOM" id="CLU_000445_70_50_7"/>
<dbReference type="SMART" id="SM00052">
    <property type="entry name" value="EAL"/>
    <property type="match status" value="1"/>
</dbReference>
<dbReference type="InterPro" id="IPR043128">
    <property type="entry name" value="Rev_trsase/Diguanyl_cyclase"/>
</dbReference>
<dbReference type="InterPro" id="IPR011006">
    <property type="entry name" value="CheY-like_superfamily"/>
</dbReference>
<dbReference type="PANTHER" id="PTHR33121:SF82">
    <property type="entry name" value="SIGNAL TRANSDUCTION PROTEIN CONTAINING A EAL DOMAIN"/>
    <property type="match status" value="1"/>
</dbReference>
<dbReference type="Gene3D" id="3.40.50.2300">
    <property type="match status" value="1"/>
</dbReference>
<feature type="domain" description="EAL" evidence="3">
    <location>
        <begin position="326"/>
        <end position="564"/>
    </location>
</feature>
<dbReference type="SUPFAM" id="SSF52172">
    <property type="entry name" value="CheY-like"/>
    <property type="match status" value="1"/>
</dbReference>
<dbReference type="InterPro" id="IPR001789">
    <property type="entry name" value="Sig_transdc_resp-reg_receiver"/>
</dbReference>
<evidence type="ECO:0000259" key="4">
    <source>
        <dbReference type="PROSITE" id="PS50887"/>
    </source>
</evidence>
<accession>Q30RW9</accession>
<proteinExistence type="predicted"/>
<dbReference type="Proteomes" id="UP000002714">
    <property type="component" value="Chromosome"/>
</dbReference>
<dbReference type="RefSeq" id="WP_011372614.1">
    <property type="nucleotide sequence ID" value="NC_007575.1"/>
</dbReference>
<dbReference type="Pfam" id="PF00563">
    <property type="entry name" value="EAL"/>
    <property type="match status" value="1"/>
</dbReference>
<dbReference type="KEGG" id="tdn:Suden_0984"/>
<dbReference type="AlphaFoldDB" id="Q30RW9"/>